<dbReference type="OrthoDB" id="3464494at2"/>
<proteinExistence type="inferred from homology"/>
<dbReference type="SUPFAM" id="SSF53067">
    <property type="entry name" value="Actin-like ATPase domain"/>
    <property type="match status" value="1"/>
</dbReference>
<accession>A0A3N1HHW9</accession>
<evidence type="ECO:0000313" key="4">
    <source>
        <dbReference type="Proteomes" id="UP000268727"/>
    </source>
</evidence>
<dbReference type="Proteomes" id="UP000268727">
    <property type="component" value="Unassembled WGS sequence"/>
</dbReference>
<evidence type="ECO:0000259" key="2">
    <source>
        <dbReference type="Pfam" id="PF01047"/>
    </source>
</evidence>
<dbReference type="GO" id="GO:0016301">
    <property type="term" value="F:kinase activity"/>
    <property type="evidence" value="ECO:0007669"/>
    <property type="project" value="UniProtKB-KW"/>
</dbReference>
<reference evidence="3 4" key="1">
    <citation type="submission" date="2018-11" db="EMBL/GenBank/DDBJ databases">
        <title>Sequencing the genomes of 1000 actinobacteria strains.</title>
        <authorList>
            <person name="Klenk H.-P."/>
        </authorList>
    </citation>
    <scope>NUCLEOTIDE SEQUENCE [LARGE SCALE GENOMIC DNA]</scope>
    <source>
        <strain evidence="3 4">DSM 44231</strain>
    </source>
</reference>
<dbReference type="InterPro" id="IPR000835">
    <property type="entry name" value="HTH_MarR-typ"/>
</dbReference>
<comment type="caution">
    <text evidence="3">The sequence shown here is derived from an EMBL/GenBank/DDBJ whole genome shotgun (WGS) entry which is preliminary data.</text>
</comment>
<gene>
    <name evidence="3" type="ORF">EDD40_7384</name>
</gene>
<comment type="similarity">
    <text evidence="1">Belongs to the ROK (NagC/XylR) family.</text>
</comment>
<dbReference type="InterPro" id="IPR036388">
    <property type="entry name" value="WH-like_DNA-bd_sf"/>
</dbReference>
<evidence type="ECO:0000256" key="1">
    <source>
        <dbReference type="ARBA" id="ARBA00006479"/>
    </source>
</evidence>
<dbReference type="AlphaFoldDB" id="A0A3N1HHW9"/>
<sequence length="388" mass="39859">MARPTVVDAPGGNAQAWPRLSASSRAALRLLLTRGGLPRAEMARMLGLSRTSLTRVTRELLEAGLVREGVVELRATTGRPSEVLEAVVSAHHFLGIKLTGDALHAVVTDLAATVQGHSSAALAAQDVDHVVAQIAAHVNEVRGRFPRLTSIGISLAGVVTGPPGGEVVHQSPFLGWTGDVPLTQLVARATGCPVVVENDVSALTALEAWSRVGAGVSSMALVTIGEGLGFGFVVDGRVVRGAHGAAGRLDHVVVVPDGPVCERGHRGCASALLNNGAVVRNAGSTSGDYGAVIEAARAGDGPERRAVEAAGVALGRLIGLIQNTVDPEKVVLTGDGLDTYRVAAEVVHAEVERITEGGPGGTVFDVQAFDFSEWARAAAGTAIFSLLI</sequence>
<evidence type="ECO:0000313" key="3">
    <source>
        <dbReference type="EMBL" id="ROP41902.1"/>
    </source>
</evidence>
<name>A0A3N1HHW9_9PSEU</name>
<dbReference type="Gene3D" id="1.10.10.10">
    <property type="entry name" value="Winged helix-like DNA-binding domain superfamily/Winged helix DNA-binding domain"/>
    <property type="match status" value="1"/>
</dbReference>
<dbReference type="PANTHER" id="PTHR18964:SF149">
    <property type="entry name" value="BIFUNCTIONAL UDP-N-ACETYLGLUCOSAMINE 2-EPIMERASE_N-ACETYLMANNOSAMINE KINASE"/>
    <property type="match status" value="1"/>
</dbReference>
<feature type="domain" description="HTH marR-type" evidence="2">
    <location>
        <begin position="21"/>
        <end position="67"/>
    </location>
</feature>
<dbReference type="Pfam" id="PF00480">
    <property type="entry name" value="ROK"/>
    <property type="match status" value="1"/>
</dbReference>
<dbReference type="InterPro" id="IPR036390">
    <property type="entry name" value="WH_DNA-bd_sf"/>
</dbReference>
<dbReference type="GO" id="GO:0003700">
    <property type="term" value="F:DNA-binding transcription factor activity"/>
    <property type="evidence" value="ECO:0007669"/>
    <property type="project" value="InterPro"/>
</dbReference>
<dbReference type="Gene3D" id="3.30.420.40">
    <property type="match status" value="2"/>
</dbReference>
<keyword evidence="3" id="KW-0418">Kinase</keyword>
<dbReference type="RefSeq" id="WP_123746928.1">
    <property type="nucleotide sequence ID" value="NZ_RJKM01000001.1"/>
</dbReference>
<dbReference type="InterPro" id="IPR043129">
    <property type="entry name" value="ATPase_NBD"/>
</dbReference>
<protein>
    <submittedName>
        <fullName evidence="3">Putative NBD/HSP70 family sugar kinase</fullName>
    </submittedName>
</protein>
<keyword evidence="3" id="KW-0808">Transferase</keyword>
<organism evidence="3 4">
    <name type="scientific">Saccharothrix texasensis</name>
    <dbReference type="NCBI Taxonomy" id="103734"/>
    <lineage>
        <taxon>Bacteria</taxon>
        <taxon>Bacillati</taxon>
        <taxon>Actinomycetota</taxon>
        <taxon>Actinomycetes</taxon>
        <taxon>Pseudonocardiales</taxon>
        <taxon>Pseudonocardiaceae</taxon>
        <taxon>Saccharothrix</taxon>
    </lineage>
</organism>
<dbReference type="SUPFAM" id="SSF46785">
    <property type="entry name" value="Winged helix' DNA-binding domain"/>
    <property type="match status" value="1"/>
</dbReference>
<dbReference type="Pfam" id="PF01047">
    <property type="entry name" value="MarR"/>
    <property type="match status" value="1"/>
</dbReference>
<keyword evidence="4" id="KW-1185">Reference proteome</keyword>
<dbReference type="EMBL" id="RJKM01000001">
    <property type="protein sequence ID" value="ROP41902.1"/>
    <property type="molecule type" value="Genomic_DNA"/>
</dbReference>
<dbReference type="PANTHER" id="PTHR18964">
    <property type="entry name" value="ROK (REPRESSOR, ORF, KINASE) FAMILY"/>
    <property type="match status" value="1"/>
</dbReference>
<dbReference type="InterPro" id="IPR000600">
    <property type="entry name" value="ROK"/>
</dbReference>